<comment type="caution">
    <text evidence="1">The sequence shown here is derived from an EMBL/GenBank/DDBJ whole genome shotgun (WGS) entry which is preliminary data.</text>
</comment>
<name>X0W4E9_9ZZZZ</name>
<dbReference type="EMBL" id="BARS01032874">
    <property type="protein sequence ID" value="GAG19458.1"/>
    <property type="molecule type" value="Genomic_DNA"/>
</dbReference>
<protein>
    <submittedName>
        <fullName evidence="1">Uncharacterized protein</fullName>
    </submittedName>
</protein>
<proteinExistence type="predicted"/>
<sequence length="162" mass="18280">MATKTSQQVVIQLQWGEKHKQVTIVPEDEDRFNLTVEQAIRACKAEVGFAQFSSQLRKLLTLLANWTEGHALSLKISYLTVRDTGLLFLSVMQGAQFNRKLEDELTDLDIRIAQNVSLDKIRLSVLALPNCTPDRLDTFLSPEYTLEIPRAKTKRSPAAGRP</sequence>
<reference evidence="1" key="1">
    <citation type="journal article" date="2014" name="Front. Microbiol.">
        <title>High frequency of phylogenetically diverse reductive dehalogenase-homologous genes in deep subseafloor sedimentary metagenomes.</title>
        <authorList>
            <person name="Kawai M."/>
            <person name="Futagami T."/>
            <person name="Toyoda A."/>
            <person name="Takaki Y."/>
            <person name="Nishi S."/>
            <person name="Hori S."/>
            <person name="Arai W."/>
            <person name="Tsubouchi T."/>
            <person name="Morono Y."/>
            <person name="Uchiyama I."/>
            <person name="Ito T."/>
            <person name="Fujiyama A."/>
            <person name="Inagaki F."/>
            <person name="Takami H."/>
        </authorList>
    </citation>
    <scope>NUCLEOTIDE SEQUENCE</scope>
    <source>
        <strain evidence="1">Expedition CK06-06</strain>
    </source>
</reference>
<dbReference type="AlphaFoldDB" id="X0W4E9"/>
<gene>
    <name evidence="1" type="ORF">S01H1_50976</name>
</gene>
<accession>X0W4E9</accession>
<evidence type="ECO:0000313" key="1">
    <source>
        <dbReference type="EMBL" id="GAG19458.1"/>
    </source>
</evidence>
<organism evidence="1">
    <name type="scientific">marine sediment metagenome</name>
    <dbReference type="NCBI Taxonomy" id="412755"/>
    <lineage>
        <taxon>unclassified sequences</taxon>
        <taxon>metagenomes</taxon>
        <taxon>ecological metagenomes</taxon>
    </lineage>
</organism>